<proteinExistence type="predicted"/>
<organism evidence="1 2">
    <name type="scientific">Halocaridina rubra</name>
    <name type="common">Hawaiian red shrimp</name>
    <dbReference type="NCBI Taxonomy" id="373956"/>
    <lineage>
        <taxon>Eukaryota</taxon>
        <taxon>Metazoa</taxon>
        <taxon>Ecdysozoa</taxon>
        <taxon>Arthropoda</taxon>
        <taxon>Crustacea</taxon>
        <taxon>Multicrustacea</taxon>
        <taxon>Malacostraca</taxon>
        <taxon>Eumalacostraca</taxon>
        <taxon>Eucarida</taxon>
        <taxon>Decapoda</taxon>
        <taxon>Pleocyemata</taxon>
        <taxon>Caridea</taxon>
        <taxon>Atyoidea</taxon>
        <taxon>Atyidae</taxon>
        <taxon>Halocaridina</taxon>
    </lineage>
</organism>
<comment type="caution">
    <text evidence="1">The sequence shown here is derived from an EMBL/GenBank/DDBJ whole genome shotgun (WGS) entry which is preliminary data.</text>
</comment>
<protein>
    <submittedName>
        <fullName evidence="1">Uncharacterized protein</fullName>
    </submittedName>
</protein>
<keyword evidence="2" id="KW-1185">Reference proteome</keyword>
<sequence length="137" mass="15210">MTRKRKLAEIEESDGQICYQKEEELKNPLRVEGDTLEVPQDYAVVSNDGTASAPQTAGGSSTTSNCEALLQTETGGSSGQAKKAPRMKLEDCLKFIELECEWNMCTLKFKKMERLCSHITEHLHAECSKFSSSVLFA</sequence>
<name>A0AAN8WGK8_HALRR</name>
<evidence type="ECO:0000313" key="1">
    <source>
        <dbReference type="EMBL" id="KAK6993028.1"/>
    </source>
</evidence>
<gene>
    <name evidence="1" type="ORF">SK128_027444</name>
</gene>
<dbReference type="Proteomes" id="UP001381693">
    <property type="component" value="Unassembled WGS sequence"/>
</dbReference>
<accession>A0AAN8WGK8</accession>
<reference evidence="1 2" key="1">
    <citation type="submission" date="2023-11" db="EMBL/GenBank/DDBJ databases">
        <title>Halocaridina rubra genome assembly.</title>
        <authorList>
            <person name="Smith C."/>
        </authorList>
    </citation>
    <scope>NUCLEOTIDE SEQUENCE [LARGE SCALE GENOMIC DNA]</scope>
    <source>
        <strain evidence="1">EP-1</strain>
        <tissue evidence="1">Whole</tissue>
    </source>
</reference>
<dbReference type="AlphaFoldDB" id="A0AAN8WGK8"/>
<evidence type="ECO:0000313" key="2">
    <source>
        <dbReference type="Proteomes" id="UP001381693"/>
    </source>
</evidence>
<dbReference type="EMBL" id="JAXCGZ010024326">
    <property type="protein sequence ID" value="KAK6993028.1"/>
    <property type="molecule type" value="Genomic_DNA"/>
</dbReference>